<dbReference type="InterPro" id="IPR027417">
    <property type="entry name" value="P-loop_NTPase"/>
</dbReference>
<keyword evidence="2" id="KW-0547">Nucleotide-binding</keyword>
<sequence>MITLEAEKLSFSYNGKTMALKDVSFRVKEKRIGIVGQNGSGKTTLLSIFMGFLKPESGKVTLNGVVPYRERGEILKAFAPSFEKGRLPYRMKVRDLVSLVGEITGESKEVVSLAQDLGVQSFYDKRVYELSSGQEQLLWIFNALSDPGRIPVLDEPFVHLDIHAYRRVVKVLKERFDSYILTSHVPEDVELLTESVIVLEKGEVRWYGKIPELEGAYEVFVASTEKVDIPNVVADFGNVLVCDCDLGLLESLMRRGAIRGYKKAGVRLLYAKIRD</sequence>
<organism evidence="5 6">
    <name type="scientific">Thermococcus waiotapuensis</name>
    <dbReference type="NCBI Taxonomy" id="90909"/>
    <lineage>
        <taxon>Archaea</taxon>
        <taxon>Methanobacteriati</taxon>
        <taxon>Methanobacteriota</taxon>
        <taxon>Thermococci</taxon>
        <taxon>Thermococcales</taxon>
        <taxon>Thermococcaceae</taxon>
        <taxon>Thermococcus</taxon>
    </lineage>
</organism>
<dbReference type="InterPro" id="IPR051782">
    <property type="entry name" value="ABC_Transporter_VariousFunc"/>
</dbReference>
<dbReference type="PROSITE" id="PS50893">
    <property type="entry name" value="ABC_TRANSPORTER_2"/>
    <property type="match status" value="1"/>
</dbReference>
<accession>A0AAE4T211</accession>
<comment type="caution">
    <text evidence="5">The sequence shown here is derived from an EMBL/GenBank/DDBJ whole genome shotgun (WGS) entry which is preliminary data.</text>
</comment>
<gene>
    <name evidence="5" type="ORF">RBI02_09815</name>
</gene>
<dbReference type="EMBL" id="JAVDZE010000007">
    <property type="protein sequence ID" value="MDV3104825.1"/>
    <property type="molecule type" value="Genomic_DNA"/>
</dbReference>
<keyword evidence="6" id="KW-1185">Reference proteome</keyword>
<dbReference type="GO" id="GO:0016887">
    <property type="term" value="F:ATP hydrolysis activity"/>
    <property type="evidence" value="ECO:0007669"/>
    <property type="project" value="InterPro"/>
</dbReference>
<dbReference type="InterPro" id="IPR003439">
    <property type="entry name" value="ABC_transporter-like_ATP-bd"/>
</dbReference>
<proteinExistence type="predicted"/>
<dbReference type="PANTHER" id="PTHR42939:SF1">
    <property type="entry name" value="ABC TRANSPORTER ATP-BINDING PROTEIN ALBC-RELATED"/>
    <property type="match status" value="1"/>
</dbReference>
<keyword evidence="3 5" id="KW-0067">ATP-binding</keyword>
<dbReference type="SMART" id="SM00382">
    <property type="entry name" value="AAA"/>
    <property type="match status" value="1"/>
</dbReference>
<name>A0AAE4T211_9EURY</name>
<dbReference type="SUPFAM" id="SSF52540">
    <property type="entry name" value="P-loop containing nucleoside triphosphate hydrolases"/>
    <property type="match status" value="1"/>
</dbReference>
<evidence type="ECO:0000256" key="1">
    <source>
        <dbReference type="ARBA" id="ARBA00022448"/>
    </source>
</evidence>
<dbReference type="InterPro" id="IPR003593">
    <property type="entry name" value="AAA+_ATPase"/>
</dbReference>
<dbReference type="AlphaFoldDB" id="A0AAE4T211"/>
<evidence type="ECO:0000256" key="3">
    <source>
        <dbReference type="ARBA" id="ARBA00022840"/>
    </source>
</evidence>
<evidence type="ECO:0000256" key="2">
    <source>
        <dbReference type="ARBA" id="ARBA00022741"/>
    </source>
</evidence>
<evidence type="ECO:0000313" key="6">
    <source>
        <dbReference type="Proteomes" id="UP001245683"/>
    </source>
</evidence>
<reference evidence="5 6" key="1">
    <citation type="submission" date="2023-08" db="EMBL/GenBank/DDBJ databases">
        <title>Draft genome sequence of Thermococcus waiotapuensis WT1T, a thermophilic sulphur-dependent archaeon from order Thermococcales.</title>
        <authorList>
            <person name="Manners S.H."/>
            <person name="Carere C.R."/>
            <person name="Dhami M.K."/>
            <person name="Dobson R.C.J."/>
            <person name="Stott M.B."/>
        </authorList>
    </citation>
    <scope>NUCLEOTIDE SEQUENCE [LARGE SCALE GENOMIC DNA]</scope>
    <source>
        <strain evidence="5 6">WT1</strain>
    </source>
</reference>
<dbReference type="PANTHER" id="PTHR42939">
    <property type="entry name" value="ABC TRANSPORTER ATP-BINDING PROTEIN ALBC-RELATED"/>
    <property type="match status" value="1"/>
</dbReference>
<keyword evidence="1" id="KW-0813">Transport</keyword>
<dbReference type="RefSeq" id="WP_315343498.1">
    <property type="nucleotide sequence ID" value="NZ_JAVDZE010000007.1"/>
</dbReference>
<protein>
    <submittedName>
        <fullName evidence="5">ABC transporter ATP-binding protein</fullName>
    </submittedName>
</protein>
<dbReference type="Gene3D" id="3.40.50.300">
    <property type="entry name" value="P-loop containing nucleotide triphosphate hydrolases"/>
    <property type="match status" value="1"/>
</dbReference>
<dbReference type="Proteomes" id="UP001245683">
    <property type="component" value="Unassembled WGS sequence"/>
</dbReference>
<evidence type="ECO:0000313" key="5">
    <source>
        <dbReference type="EMBL" id="MDV3104825.1"/>
    </source>
</evidence>
<feature type="domain" description="ABC transporter" evidence="4">
    <location>
        <begin position="4"/>
        <end position="226"/>
    </location>
</feature>
<dbReference type="GO" id="GO:0005524">
    <property type="term" value="F:ATP binding"/>
    <property type="evidence" value="ECO:0007669"/>
    <property type="project" value="UniProtKB-KW"/>
</dbReference>
<evidence type="ECO:0000259" key="4">
    <source>
        <dbReference type="PROSITE" id="PS50893"/>
    </source>
</evidence>
<dbReference type="Pfam" id="PF00005">
    <property type="entry name" value="ABC_tran"/>
    <property type="match status" value="1"/>
</dbReference>